<dbReference type="RefSeq" id="YP_010781202.1">
    <property type="nucleotide sequence ID" value="NC_075038.1"/>
</dbReference>
<feature type="domain" description="PARP catalytic" evidence="1">
    <location>
        <begin position="72"/>
        <end position="193"/>
    </location>
</feature>
<organism evidence="2">
    <name type="scientific">Tupanvirus deep ocean</name>
    <dbReference type="NCBI Taxonomy" id="2126984"/>
    <lineage>
        <taxon>Viruses</taxon>
        <taxon>Varidnaviria</taxon>
        <taxon>Bamfordvirae</taxon>
        <taxon>Nucleocytoviricota</taxon>
        <taxon>Megaviricetes</taxon>
        <taxon>Imitervirales</taxon>
        <taxon>Mimiviridae</taxon>
        <taxon>Megamimivirinae</taxon>
        <taxon>Tupanvirus</taxon>
        <taxon>Tupanvirus altamarinense</taxon>
    </lineage>
</organism>
<proteinExistence type="predicted"/>
<dbReference type="KEGG" id="vg:80517893"/>
<reference evidence="2" key="1">
    <citation type="submission" date="2017-06" db="EMBL/GenBank/DDBJ databases">
        <authorList>
            <person name="Assis F.L."/>
            <person name="Abrahao J.S."/>
            <person name="Silva L."/>
            <person name="Khalil J.B."/>
            <person name="Rodrigues R."/>
            <person name="Silva L.S."/>
            <person name="Boratto P."/>
            <person name="Andrade M."/>
            <person name="Kroon E.G."/>
            <person name="Ribeiro B."/>
            <person name="Bergier I."/>
            <person name="Seligmann H."/>
            <person name="Ghigo E."/>
            <person name="Colson P."/>
            <person name="Levasseur A."/>
            <person name="Raoult D."/>
            <person name="Scola B.L."/>
        </authorList>
    </citation>
    <scope>NUCLEOTIDE SEQUENCE</scope>
    <source>
        <strain evidence="2">Deep ocean</strain>
    </source>
</reference>
<protein>
    <recommendedName>
        <fullName evidence="1">PARP catalytic domain-containing protein</fullName>
    </recommendedName>
</protein>
<dbReference type="Gene3D" id="3.90.228.10">
    <property type="match status" value="1"/>
</dbReference>
<sequence>MSETNEFVYLMPGSWFELKNINHDKTYPYDIDAFKNEILNQVNSSAEKLSFIDLTFGARYRKNTVEDIIFHLDQTKFDTIAKMIQGEKRHPIITFHGTSLTSVNSILATGYIVPGNGKKKTGTIVTKKHGSAYGIGVYSSPFFDKAMYYTTAVDAKYVYVLVNMVFLGVMKMIPPGGSHTDFKPPVNGVYADGSNTRIVYGLEQLVSADSERIIPLAVMKIKIE</sequence>
<dbReference type="InterPro" id="IPR012317">
    <property type="entry name" value="Poly(ADP-ribose)pol_cat_dom"/>
</dbReference>
<dbReference type="SUPFAM" id="SSF56399">
    <property type="entry name" value="ADP-ribosylation"/>
    <property type="match status" value="1"/>
</dbReference>
<dbReference type="EMBL" id="MF405918">
    <property type="protein sequence ID" value="QKU34565.1"/>
    <property type="molecule type" value="Genomic_DNA"/>
</dbReference>
<dbReference type="Pfam" id="PF00644">
    <property type="entry name" value="PARP"/>
    <property type="match status" value="1"/>
</dbReference>
<evidence type="ECO:0000259" key="1">
    <source>
        <dbReference type="Pfam" id="PF00644"/>
    </source>
</evidence>
<dbReference type="GO" id="GO:0003950">
    <property type="term" value="F:NAD+ poly-ADP-ribosyltransferase activity"/>
    <property type="evidence" value="ECO:0007669"/>
    <property type="project" value="InterPro"/>
</dbReference>
<name>A0A6N1NHR8_9VIRU</name>
<evidence type="ECO:0000313" key="2">
    <source>
        <dbReference type="EMBL" id="QKU34565.1"/>
    </source>
</evidence>
<reference evidence="2" key="2">
    <citation type="journal article" date="2018" name="Nat. Commun.">
        <title>Tailed giant Tupanvirus possesses the most complete translational apparatus of the known virosphere.</title>
        <authorList>
            <person name="Abrahao J."/>
            <person name="Silva L."/>
            <person name="Silva L.S."/>
            <person name="Khalil J.Y.B."/>
            <person name="Rodrigues R."/>
            <person name="Arantes T."/>
            <person name="Assis F."/>
            <person name="Boratto P."/>
            <person name="Andrade M."/>
            <person name="Kroon E.G."/>
            <person name="Ribeiro B."/>
            <person name="Bergier I."/>
            <person name="Seligmann H."/>
            <person name="Ghigo E."/>
            <person name="Colson P."/>
            <person name="Levasseur A."/>
            <person name="Kroemer G."/>
            <person name="Raoult D."/>
            <person name="La Scola B."/>
        </authorList>
    </citation>
    <scope>NUCLEOTIDE SEQUENCE [LARGE SCALE GENOMIC DNA]</scope>
    <source>
        <strain evidence="2">Deep ocean</strain>
    </source>
</reference>
<dbReference type="GeneID" id="80517893"/>
<accession>A0A6N1NHR8</accession>